<feature type="transmembrane region" description="Helical" evidence="8">
    <location>
        <begin position="225"/>
        <end position="244"/>
    </location>
</feature>
<dbReference type="Gene3D" id="1.20.1720.10">
    <property type="entry name" value="Multidrug resistance protein D"/>
    <property type="match status" value="1"/>
</dbReference>
<keyword evidence="5 8" id="KW-0812">Transmembrane</keyword>
<dbReference type="InterPro" id="IPR011701">
    <property type="entry name" value="MFS"/>
</dbReference>
<dbReference type="SUPFAM" id="SSF103473">
    <property type="entry name" value="MFS general substrate transporter"/>
    <property type="match status" value="1"/>
</dbReference>
<evidence type="ECO:0000256" key="1">
    <source>
        <dbReference type="ARBA" id="ARBA00004651"/>
    </source>
</evidence>
<dbReference type="InterPro" id="IPR004812">
    <property type="entry name" value="Efflux_drug-R_Bcr/CmlA"/>
</dbReference>
<dbReference type="RefSeq" id="WP_248342592.1">
    <property type="nucleotide sequence ID" value="NZ_AP025592.1"/>
</dbReference>
<evidence type="ECO:0000256" key="2">
    <source>
        <dbReference type="ARBA" id="ARBA00006236"/>
    </source>
</evidence>
<accession>A0ABM7XEA9</accession>
<dbReference type="PROSITE" id="PS50850">
    <property type="entry name" value="MFS"/>
    <property type="match status" value="1"/>
</dbReference>
<name>A0ABM7XEA9_9BACT</name>
<gene>
    <name evidence="10" type="ORF">AMPC_33120</name>
</gene>
<keyword evidence="7 8" id="KW-0472">Membrane</keyword>
<protein>
    <submittedName>
        <fullName evidence="10">Bcr/CflA family drug resistance efflux transporter</fullName>
    </submittedName>
</protein>
<feature type="transmembrane region" description="Helical" evidence="8">
    <location>
        <begin position="76"/>
        <end position="98"/>
    </location>
</feature>
<dbReference type="Proteomes" id="UP001162734">
    <property type="component" value="Chromosome"/>
</dbReference>
<feature type="transmembrane region" description="Helical" evidence="8">
    <location>
        <begin position="104"/>
        <end position="121"/>
    </location>
</feature>
<dbReference type="PANTHER" id="PTHR23502:SF132">
    <property type="entry name" value="POLYAMINE TRANSPORTER 2-RELATED"/>
    <property type="match status" value="1"/>
</dbReference>
<feature type="transmembrane region" description="Helical" evidence="8">
    <location>
        <begin position="342"/>
        <end position="363"/>
    </location>
</feature>
<evidence type="ECO:0000256" key="7">
    <source>
        <dbReference type="ARBA" id="ARBA00023136"/>
    </source>
</evidence>
<evidence type="ECO:0000256" key="6">
    <source>
        <dbReference type="ARBA" id="ARBA00022989"/>
    </source>
</evidence>
<reference evidence="11" key="1">
    <citation type="journal article" date="2022" name="Int. J. Syst. Evol. Microbiol.">
        <title>Anaeromyxobacter oryzae sp. nov., Anaeromyxobacter diazotrophicus sp. nov. and Anaeromyxobacter paludicola sp. nov., isolated from paddy soils.</title>
        <authorList>
            <person name="Itoh H."/>
            <person name="Xu Z."/>
            <person name="Mise K."/>
            <person name="Masuda Y."/>
            <person name="Ushijima N."/>
            <person name="Hayakawa C."/>
            <person name="Shiratori Y."/>
            <person name="Senoo K."/>
        </authorList>
    </citation>
    <scope>NUCLEOTIDE SEQUENCE [LARGE SCALE GENOMIC DNA]</scope>
    <source>
        <strain evidence="11">Red630</strain>
    </source>
</reference>
<comment type="subcellular location">
    <subcellularLocation>
        <location evidence="1">Cell membrane</location>
        <topology evidence="1">Multi-pass membrane protein</topology>
    </subcellularLocation>
</comment>
<evidence type="ECO:0000259" key="9">
    <source>
        <dbReference type="PROSITE" id="PS50850"/>
    </source>
</evidence>
<proteinExistence type="inferred from homology"/>
<keyword evidence="6 8" id="KW-1133">Transmembrane helix</keyword>
<evidence type="ECO:0000256" key="3">
    <source>
        <dbReference type="ARBA" id="ARBA00022448"/>
    </source>
</evidence>
<dbReference type="EMBL" id="AP025592">
    <property type="protein sequence ID" value="BDG10199.1"/>
    <property type="molecule type" value="Genomic_DNA"/>
</dbReference>
<organism evidence="10 11">
    <name type="scientific">Anaeromyxobacter paludicola</name>
    <dbReference type="NCBI Taxonomy" id="2918171"/>
    <lineage>
        <taxon>Bacteria</taxon>
        <taxon>Pseudomonadati</taxon>
        <taxon>Myxococcota</taxon>
        <taxon>Myxococcia</taxon>
        <taxon>Myxococcales</taxon>
        <taxon>Cystobacterineae</taxon>
        <taxon>Anaeromyxobacteraceae</taxon>
        <taxon>Anaeromyxobacter</taxon>
    </lineage>
</organism>
<dbReference type="InterPro" id="IPR036259">
    <property type="entry name" value="MFS_trans_sf"/>
</dbReference>
<dbReference type="CDD" id="cd17320">
    <property type="entry name" value="MFS_MdfA_MDR_like"/>
    <property type="match status" value="1"/>
</dbReference>
<dbReference type="PANTHER" id="PTHR23502">
    <property type="entry name" value="MAJOR FACILITATOR SUPERFAMILY"/>
    <property type="match status" value="1"/>
</dbReference>
<feature type="transmembrane region" description="Helical" evidence="8">
    <location>
        <begin position="163"/>
        <end position="184"/>
    </location>
</feature>
<dbReference type="Pfam" id="PF07690">
    <property type="entry name" value="MFS_1"/>
    <property type="match status" value="1"/>
</dbReference>
<keyword evidence="11" id="KW-1185">Reference proteome</keyword>
<feature type="domain" description="Major facilitator superfamily (MFS) profile" evidence="9">
    <location>
        <begin position="9"/>
        <end position="394"/>
    </location>
</feature>
<evidence type="ECO:0000256" key="4">
    <source>
        <dbReference type="ARBA" id="ARBA00022475"/>
    </source>
</evidence>
<evidence type="ECO:0000256" key="8">
    <source>
        <dbReference type="SAM" id="Phobius"/>
    </source>
</evidence>
<sequence length="401" mass="40229">MRAPSPRRLTLLLGALSAIGPLSIDMYLPSFPSVARALGTSVAAVQLTLATYLAGLAMGQLAYGPLSDRFGRRAPLLAGLALYAAAGLACAAAPSLAFLAAARFVQALGGCAGLVIARAVVRDRFDVRDSARLYASLMLVMGAAPILAPLLGGQLLLLGGWRAIFGVLAAAGLALAAMVALGLPETLPRERRQRHGPGEIVRALGEALSHGPFVRLSLAGGAVQAAMFAYIAGSPFVLIELFGIPPARFGLVFGANAFGIIAASQLSRFLAARRGVMPPLRAGVAAAVVGYGALFAAVHAGGGLWLVLPGLFLGVASYGLVAPSATAAAMEHFEARAGSASAVLGVLQSTAGALAATAVSGLADGTARPLAGVTLACALLAAALLWAEGVSASRRRAGTPG</sequence>
<evidence type="ECO:0000256" key="5">
    <source>
        <dbReference type="ARBA" id="ARBA00022692"/>
    </source>
</evidence>
<dbReference type="NCBIfam" id="TIGR00710">
    <property type="entry name" value="efflux_Bcr_CflA"/>
    <property type="match status" value="1"/>
</dbReference>
<feature type="transmembrane region" description="Helical" evidence="8">
    <location>
        <begin position="250"/>
        <end position="271"/>
    </location>
</feature>
<feature type="transmembrane region" description="Helical" evidence="8">
    <location>
        <begin position="311"/>
        <end position="330"/>
    </location>
</feature>
<comment type="similarity">
    <text evidence="2">Belongs to the major facilitator superfamily. Bcr/CmlA family.</text>
</comment>
<keyword evidence="4" id="KW-1003">Cell membrane</keyword>
<feature type="transmembrane region" description="Helical" evidence="8">
    <location>
        <begin position="369"/>
        <end position="387"/>
    </location>
</feature>
<evidence type="ECO:0000313" key="10">
    <source>
        <dbReference type="EMBL" id="BDG10199.1"/>
    </source>
</evidence>
<dbReference type="InterPro" id="IPR020846">
    <property type="entry name" value="MFS_dom"/>
</dbReference>
<feature type="transmembrane region" description="Helical" evidence="8">
    <location>
        <begin position="133"/>
        <end position="157"/>
    </location>
</feature>
<evidence type="ECO:0000313" key="11">
    <source>
        <dbReference type="Proteomes" id="UP001162734"/>
    </source>
</evidence>
<keyword evidence="3" id="KW-0813">Transport</keyword>
<feature type="transmembrane region" description="Helical" evidence="8">
    <location>
        <begin position="47"/>
        <end position="64"/>
    </location>
</feature>
<feature type="transmembrane region" description="Helical" evidence="8">
    <location>
        <begin position="283"/>
        <end position="305"/>
    </location>
</feature>